<dbReference type="RefSeq" id="WP_344686413.1">
    <property type="nucleotide sequence ID" value="NZ_BAAAUX010000053.1"/>
</dbReference>
<gene>
    <name evidence="1" type="ORF">GCM10010470_67010</name>
</gene>
<dbReference type="Proteomes" id="UP001500979">
    <property type="component" value="Unassembled WGS sequence"/>
</dbReference>
<sequence length="95" mass="10510">MSTPASSSDAMSFWAQKSIELDTLARDLENLLPPINADGEIPISDDTREEVEEAFARARLAADTILGAYTRRTFAERGAAQNHQNQPANGQYARW</sequence>
<comment type="caution">
    <text evidence="1">The sequence shown here is derived from an EMBL/GenBank/DDBJ whole genome shotgun (WGS) entry which is preliminary data.</text>
</comment>
<evidence type="ECO:0000313" key="2">
    <source>
        <dbReference type="Proteomes" id="UP001500979"/>
    </source>
</evidence>
<accession>A0ABN3VPS5</accession>
<dbReference type="EMBL" id="BAAAUX010000053">
    <property type="protein sequence ID" value="GAA2822602.1"/>
    <property type="molecule type" value="Genomic_DNA"/>
</dbReference>
<name>A0ABN3VPS5_9PSEU</name>
<proteinExistence type="predicted"/>
<keyword evidence="2" id="KW-1185">Reference proteome</keyword>
<reference evidence="1 2" key="1">
    <citation type="journal article" date="2019" name="Int. J. Syst. Evol. Microbiol.">
        <title>The Global Catalogue of Microorganisms (GCM) 10K type strain sequencing project: providing services to taxonomists for standard genome sequencing and annotation.</title>
        <authorList>
            <consortium name="The Broad Institute Genomics Platform"/>
            <consortium name="The Broad Institute Genome Sequencing Center for Infectious Disease"/>
            <person name="Wu L."/>
            <person name="Ma J."/>
        </authorList>
    </citation>
    <scope>NUCLEOTIDE SEQUENCE [LARGE SCALE GENOMIC DNA]</scope>
    <source>
        <strain evidence="1 2">JCM 9383</strain>
    </source>
</reference>
<protein>
    <submittedName>
        <fullName evidence="1">Uncharacterized protein</fullName>
    </submittedName>
</protein>
<evidence type="ECO:0000313" key="1">
    <source>
        <dbReference type="EMBL" id="GAA2822602.1"/>
    </source>
</evidence>
<organism evidence="1 2">
    <name type="scientific">Saccharopolyspora taberi</name>
    <dbReference type="NCBI Taxonomy" id="60895"/>
    <lineage>
        <taxon>Bacteria</taxon>
        <taxon>Bacillati</taxon>
        <taxon>Actinomycetota</taxon>
        <taxon>Actinomycetes</taxon>
        <taxon>Pseudonocardiales</taxon>
        <taxon>Pseudonocardiaceae</taxon>
        <taxon>Saccharopolyspora</taxon>
    </lineage>
</organism>